<feature type="domain" description="Creatinase N-terminal" evidence="3">
    <location>
        <begin position="16"/>
        <end position="160"/>
    </location>
</feature>
<dbReference type="InterPro" id="IPR050659">
    <property type="entry name" value="Peptidase_M24B"/>
</dbReference>
<feature type="coiled-coil region" evidence="1">
    <location>
        <begin position="3"/>
        <end position="30"/>
    </location>
</feature>
<dbReference type="AlphaFoldDB" id="A0AAU8CSQ4"/>
<evidence type="ECO:0000259" key="2">
    <source>
        <dbReference type="Pfam" id="PF00557"/>
    </source>
</evidence>
<dbReference type="InterPro" id="IPR036005">
    <property type="entry name" value="Creatinase/aminopeptidase-like"/>
</dbReference>
<feature type="domain" description="Peptidase M24" evidence="2">
    <location>
        <begin position="168"/>
        <end position="376"/>
    </location>
</feature>
<dbReference type="SUPFAM" id="SSF55920">
    <property type="entry name" value="Creatinase/aminopeptidase"/>
    <property type="match status" value="1"/>
</dbReference>
<evidence type="ECO:0000256" key="1">
    <source>
        <dbReference type="SAM" id="Coils"/>
    </source>
</evidence>
<dbReference type="InterPro" id="IPR029149">
    <property type="entry name" value="Creatin/AminoP/Spt16_N"/>
</dbReference>
<dbReference type="Gene3D" id="3.40.350.10">
    <property type="entry name" value="Creatinase/prolidase N-terminal domain"/>
    <property type="match status" value="1"/>
</dbReference>
<dbReference type="Pfam" id="PF00557">
    <property type="entry name" value="Peptidase_M24"/>
    <property type="match status" value="1"/>
</dbReference>
<reference evidence="4" key="1">
    <citation type="submission" date="2024-06" db="EMBL/GenBank/DDBJ databases">
        <title>Mesorhizobium karijinii sp. nov., a symbiont of the iconic Swainsona formosa from arid Australia.</title>
        <authorList>
            <person name="Hill Y.J."/>
            <person name="Watkin E.L.J."/>
            <person name="O'Hara G.W."/>
            <person name="Terpolilli J."/>
            <person name="Tye M.L."/>
            <person name="Kohlmeier M.G."/>
        </authorList>
    </citation>
    <scope>NUCLEOTIDE SEQUENCE</scope>
    <source>
        <strain evidence="4">WSM2240</strain>
    </source>
</reference>
<dbReference type="InterPro" id="IPR000587">
    <property type="entry name" value="Creatinase_N"/>
</dbReference>
<dbReference type="Pfam" id="PF01321">
    <property type="entry name" value="Creatinase_N"/>
    <property type="match status" value="1"/>
</dbReference>
<dbReference type="PANTHER" id="PTHR46112">
    <property type="entry name" value="AMINOPEPTIDASE"/>
    <property type="match status" value="1"/>
</dbReference>
<gene>
    <name evidence="4" type="ORF">ABVK50_05005</name>
</gene>
<protein>
    <submittedName>
        <fullName evidence="4">Xaa-Pro peptidase family protein</fullName>
    </submittedName>
</protein>
<dbReference type="RefSeq" id="WP_353642586.1">
    <property type="nucleotide sequence ID" value="NZ_CP159253.1"/>
</dbReference>
<dbReference type="InterPro" id="IPR000994">
    <property type="entry name" value="Pept_M24"/>
</dbReference>
<evidence type="ECO:0000313" key="4">
    <source>
        <dbReference type="EMBL" id="XCG49885.1"/>
    </source>
</evidence>
<dbReference type="SUPFAM" id="SSF53092">
    <property type="entry name" value="Creatinase/prolidase N-terminal domain"/>
    <property type="match status" value="1"/>
</dbReference>
<proteinExistence type="predicted"/>
<dbReference type="PANTHER" id="PTHR46112:SF2">
    <property type="entry name" value="XAA-PRO AMINOPEPTIDASE P-RELATED"/>
    <property type="match status" value="1"/>
</dbReference>
<organism evidence="4">
    <name type="scientific">Mesorhizobium sp. WSM2240</name>
    <dbReference type="NCBI Taxonomy" id="3228851"/>
    <lineage>
        <taxon>Bacteria</taxon>
        <taxon>Pseudomonadati</taxon>
        <taxon>Pseudomonadota</taxon>
        <taxon>Alphaproteobacteria</taxon>
        <taxon>Hyphomicrobiales</taxon>
        <taxon>Phyllobacteriaceae</taxon>
        <taxon>Mesorhizobium</taxon>
    </lineage>
</organism>
<dbReference type="CDD" id="cd01066">
    <property type="entry name" value="APP_MetAP"/>
    <property type="match status" value="1"/>
</dbReference>
<dbReference type="EMBL" id="CP159253">
    <property type="protein sequence ID" value="XCG49885.1"/>
    <property type="molecule type" value="Genomic_DNA"/>
</dbReference>
<evidence type="ECO:0000259" key="3">
    <source>
        <dbReference type="Pfam" id="PF01321"/>
    </source>
</evidence>
<name>A0AAU8CSQ4_9HYPH</name>
<accession>A0AAU8CSQ4</accession>
<sequence length="393" mass="43992">MSAEMLRFEVSEYKIRLEKARKAMEKAGLDLLVVTDPANMNWLTGYDGNAFYVPQCVVVSKDKDPLWFGREMDANGCRRTAYIGEDRIRWYEDHYVQSDTLHPMMVLGQIITEEGHGSATIGVEKDNYYFSALSFEILSAALPNARFKNADRLVNWQRIVKSQQEIEYMHGAGKVVEAMYQRLSEVLRSGIKQSDVIAELTHAGTRGVGDYWGDYPAAVPNIGAGADASAPHLTWSDRPIRSNESIFFELAGVHKRYHCPLARTYYLGKPTLQILDAEKAILDGMQAGLDKAVAGNRCEDIAKAYVSQLARYGLVKTGRSGYSMGLGYPPAWGENTASFRDGDKTELRPGMTFHFMTGLWYGDWGIEITESILITEGQVECLSNVPRKLLVID</sequence>
<keyword evidence="1" id="KW-0175">Coiled coil</keyword>
<dbReference type="Gene3D" id="3.90.230.10">
    <property type="entry name" value="Creatinase/methionine aminopeptidase superfamily"/>
    <property type="match status" value="1"/>
</dbReference>